<dbReference type="InterPro" id="IPR011066">
    <property type="entry name" value="MscS_channel_C_sf"/>
</dbReference>
<evidence type="ECO:0000259" key="8">
    <source>
        <dbReference type="Pfam" id="PF00924"/>
    </source>
</evidence>
<gene>
    <name evidence="10" type="ORF">HJO_12631</name>
</gene>
<keyword evidence="5 7" id="KW-1133">Transmembrane helix</keyword>
<dbReference type="GO" id="GO:0005886">
    <property type="term" value="C:plasma membrane"/>
    <property type="evidence" value="ECO:0007669"/>
    <property type="project" value="UniProtKB-SubCell"/>
</dbReference>
<comment type="subunit">
    <text evidence="7">Homoheptamer.</text>
</comment>
<dbReference type="Gene3D" id="2.30.30.60">
    <property type="match status" value="1"/>
</dbReference>
<name>A0A059FJI7_9PROT</name>
<dbReference type="eggNOG" id="COG0668">
    <property type="taxonomic scope" value="Bacteria"/>
</dbReference>
<keyword evidence="3" id="KW-1003">Cell membrane</keyword>
<comment type="caution">
    <text evidence="10">The sequence shown here is derived from an EMBL/GenBank/DDBJ whole genome shotgun (WGS) entry which is preliminary data.</text>
</comment>
<organism evidence="10 11">
    <name type="scientific">Hyphomonas johnsonii MHS-2</name>
    <dbReference type="NCBI Taxonomy" id="1280950"/>
    <lineage>
        <taxon>Bacteria</taxon>
        <taxon>Pseudomonadati</taxon>
        <taxon>Pseudomonadota</taxon>
        <taxon>Alphaproteobacteria</taxon>
        <taxon>Hyphomonadales</taxon>
        <taxon>Hyphomonadaceae</taxon>
        <taxon>Hyphomonas</taxon>
    </lineage>
</organism>
<evidence type="ECO:0000256" key="2">
    <source>
        <dbReference type="ARBA" id="ARBA00008017"/>
    </source>
</evidence>
<feature type="transmembrane region" description="Helical" evidence="7">
    <location>
        <begin position="62"/>
        <end position="86"/>
    </location>
</feature>
<feature type="transmembrane region" description="Helical" evidence="7">
    <location>
        <begin position="92"/>
        <end position="115"/>
    </location>
</feature>
<dbReference type="Gene3D" id="3.30.70.100">
    <property type="match status" value="1"/>
</dbReference>
<feature type="transmembrane region" description="Helical" evidence="7">
    <location>
        <begin position="20"/>
        <end position="41"/>
    </location>
</feature>
<dbReference type="GO" id="GO:0008381">
    <property type="term" value="F:mechanosensitive monoatomic ion channel activity"/>
    <property type="evidence" value="ECO:0007669"/>
    <property type="project" value="InterPro"/>
</dbReference>
<keyword evidence="7" id="KW-0997">Cell inner membrane</keyword>
<dbReference type="PANTHER" id="PTHR30221:SF1">
    <property type="entry name" value="SMALL-CONDUCTANCE MECHANOSENSITIVE CHANNEL"/>
    <property type="match status" value="1"/>
</dbReference>
<dbReference type="SUPFAM" id="SSF82861">
    <property type="entry name" value="Mechanosensitive channel protein MscS (YggB), transmembrane region"/>
    <property type="match status" value="1"/>
</dbReference>
<comment type="function">
    <text evidence="7">Mechanosensitive channel that participates in the regulation of osmotic pressure changes within the cell, opening in response to stretch forces in the membrane lipid bilayer, without the need for other proteins. Contributes to normal resistance to hypoosmotic shock. Forms an ion channel of 1.0 nanosiemens conductance with a slight preference for anions.</text>
</comment>
<feature type="domain" description="Mechanosensitive ion channel MscS" evidence="8">
    <location>
        <begin position="112"/>
        <end position="176"/>
    </location>
</feature>
<dbReference type="Pfam" id="PF00924">
    <property type="entry name" value="MS_channel_2nd"/>
    <property type="match status" value="1"/>
</dbReference>
<evidence type="ECO:0000256" key="7">
    <source>
        <dbReference type="RuleBase" id="RU369025"/>
    </source>
</evidence>
<dbReference type="RefSeq" id="WP_051618572.1">
    <property type="nucleotide sequence ID" value="NZ_ARYK01000006.1"/>
</dbReference>
<keyword evidence="7" id="KW-0406">Ion transport</keyword>
<proteinExistence type="inferred from homology"/>
<dbReference type="Pfam" id="PF21082">
    <property type="entry name" value="MS_channel_3rd"/>
    <property type="match status" value="1"/>
</dbReference>
<keyword evidence="4 7" id="KW-0812">Transmembrane</keyword>
<evidence type="ECO:0000313" key="10">
    <source>
        <dbReference type="EMBL" id="KCZ90696.1"/>
    </source>
</evidence>
<dbReference type="EMBL" id="ARYK01000006">
    <property type="protein sequence ID" value="KCZ90696.1"/>
    <property type="molecule type" value="Genomic_DNA"/>
</dbReference>
<evidence type="ECO:0000256" key="6">
    <source>
        <dbReference type="ARBA" id="ARBA00023136"/>
    </source>
</evidence>
<keyword evidence="7" id="KW-0813">Transport</keyword>
<feature type="domain" description="Mechanosensitive ion channel MscS C-terminal" evidence="9">
    <location>
        <begin position="183"/>
        <end position="265"/>
    </location>
</feature>
<keyword evidence="7" id="KW-0407">Ion channel</keyword>
<dbReference type="InterPro" id="IPR049278">
    <property type="entry name" value="MS_channel_C"/>
</dbReference>
<comment type="similarity">
    <text evidence="2 7">Belongs to the MscS (TC 1.A.23) family.</text>
</comment>
<protein>
    <recommendedName>
        <fullName evidence="7">Small-conductance mechanosensitive channel</fullName>
    </recommendedName>
</protein>
<comment type="caution">
    <text evidence="7">Lacks conserved residue(s) required for the propagation of feature annotation.</text>
</comment>
<dbReference type="STRING" id="1280950.HJO_12631"/>
<dbReference type="Gene3D" id="1.10.287.1260">
    <property type="match status" value="1"/>
</dbReference>
<dbReference type="InterPro" id="IPR010920">
    <property type="entry name" value="LSM_dom_sf"/>
</dbReference>
<dbReference type="AlphaFoldDB" id="A0A059FJI7"/>
<evidence type="ECO:0000256" key="1">
    <source>
        <dbReference type="ARBA" id="ARBA00004651"/>
    </source>
</evidence>
<dbReference type="OrthoDB" id="9814206at2"/>
<comment type="subcellular location">
    <subcellularLocation>
        <location evidence="7">Cell inner membrane</location>
        <topology evidence="7">Multi-pass membrane protein</topology>
    </subcellularLocation>
    <subcellularLocation>
        <location evidence="1">Cell membrane</location>
        <topology evidence="1">Multi-pass membrane protein</topology>
    </subcellularLocation>
</comment>
<dbReference type="SUPFAM" id="SSF50182">
    <property type="entry name" value="Sm-like ribonucleoproteins"/>
    <property type="match status" value="1"/>
</dbReference>
<evidence type="ECO:0000256" key="4">
    <source>
        <dbReference type="ARBA" id="ARBA00022692"/>
    </source>
</evidence>
<evidence type="ECO:0000313" key="11">
    <source>
        <dbReference type="Proteomes" id="UP000025171"/>
    </source>
</evidence>
<dbReference type="PATRIC" id="fig|1280950.3.peg.2531"/>
<keyword evidence="6 7" id="KW-0472">Membrane</keyword>
<evidence type="ECO:0000256" key="3">
    <source>
        <dbReference type="ARBA" id="ARBA00022475"/>
    </source>
</evidence>
<keyword evidence="11" id="KW-1185">Reference proteome</keyword>
<evidence type="ECO:0000256" key="5">
    <source>
        <dbReference type="ARBA" id="ARBA00022989"/>
    </source>
</evidence>
<dbReference type="InterPro" id="IPR011014">
    <property type="entry name" value="MscS_channel_TM-2"/>
</dbReference>
<reference evidence="10 11" key="1">
    <citation type="journal article" date="2014" name="Antonie Van Leeuwenhoek">
        <title>Hyphomonas beringensis sp. nov. and Hyphomonas chukchiensis sp. nov., isolated from surface seawater of the Bering Sea and Chukchi Sea.</title>
        <authorList>
            <person name="Li C."/>
            <person name="Lai Q."/>
            <person name="Li G."/>
            <person name="Dong C."/>
            <person name="Wang J."/>
            <person name="Liao Y."/>
            <person name="Shao Z."/>
        </authorList>
    </citation>
    <scope>NUCLEOTIDE SEQUENCE [LARGE SCALE GENOMIC DNA]</scope>
    <source>
        <strain evidence="10 11">MHS-2</strain>
    </source>
</reference>
<dbReference type="InterPro" id="IPR045275">
    <property type="entry name" value="MscS_archaea/bacteria_type"/>
</dbReference>
<evidence type="ECO:0000259" key="9">
    <source>
        <dbReference type="Pfam" id="PF21082"/>
    </source>
</evidence>
<sequence length="278" mass="29863">MDFLNNIDWQAALAENWPTLAAYGLKALGAFILLIVGLRISGAMASLVRRQAVKRPNIDETLGSFFASLVRWFLTAATIIAALQLFGIQATSFVAILGAMTLAIGLSLQGALGNIASGIMIMLFRPYGVGQYIEVAGIGGTVKEINLFQTIMATPDNVQVIVPNSQAIDGVIKNYAGYPTRRIDLVFGIDYGDGMEHAISVIEGVIKADKRVLADPAPVVRVSALGASSVDIIARPWVKTPDYWETRWALTMNVKAALDDAGISIPYPHQVNVTKSES</sequence>
<dbReference type="SUPFAM" id="SSF82689">
    <property type="entry name" value="Mechanosensitive channel protein MscS (YggB), C-terminal domain"/>
    <property type="match status" value="1"/>
</dbReference>
<dbReference type="InterPro" id="IPR023408">
    <property type="entry name" value="MscS_beta-dom_sf"/>
</dbReference>
<accession>A0A059FJI7</accession>
<dbReference type="PANTHER" id="PTHR30221">
    <property type="entry name" value="SMALL-CONDUCTANCE MECHANOSENSITIVE CHANNEL"/>
    <property type="match status" value="1"/>
</dbReference>
<dbReference type="InterPro" id="IPR006685">
    <property type="entry name" value="MscS_channel_2nd"/>
</dbReference>
<dbReference type="Proteomes" id="UP000025171">
    <property type="component" value="Unassembled WGS sequence"/>
</dbReference>